<dbReference type="EMBL" id="QQYZ01000003">
    <property type="protein sequence ID" value="RSY88640.1"/>
    <property type="molecule type" value="Genomic_DNA"/>
</dbReference>
<organism evidence="2 3">
    <name type="scientific">Sphingomonas koreensis</name>
    <dbReference type="NCBI Taxonomy" id="93064"/>
    <lineage>
        <taxon>Bacteria</taxon>
        <taxon>Pseudomonadati</taxon>
        <taxon>Pseudomonadota</taxon>
        <taxon>Alphaproteobacteria</taxon>
        <taxon>Sphingomonadales</taxon>
        <taxon>Sphingomonadaceae</taxon>
        <taxon>Sphingomonas</taxon>
    </lineage>
</organism>
<sequence length="112" mass="12122">MAAYREPGFEERAALAARAKSAALARLRARPPIDEAERAARAARALQRETAAEEKRAAKRMTREAAAALKRIATAEISAVEDTQANATGTTEADRKAARDARYAARKGRKSK</sequence>
<feature type="compositionally biased region" description="Basic and acidic residues" evidence="1">
    <location>
        <begin position="92"/>
        <end position="103"/>
    </location>
</feature>
<name>A0A430G6Y0_9SPHN</name>
<dbReference type="InterPro" id="IPR045510">
    <property type="entry name" value="DUF6481"/>
</dbReference>
<evidence type="ECO:0000313" key="3">
    <source>
        <dbReference type="Proteomes" id="UP000287746"/>
    </source>
</evidence>
<dbReference type="AlphaFoldDB" id="A0A430G6Y0"/>
<dbReference type="Pfam" id="PF20089">
    <property type="entry name" value="DUF6481"/>
    <property type="match status" value="1"/>
</dbReference>
<feature type="region of interest" description="Disordered" evidence="1">
    <location>
        <begin position="37"/>
        <end position="60"/>
    </location>
</feature>
<protein>
    <submittedName>
        <fullName evidence="2">Uncharacterized protein</fullName>
    </submittedName>
</protein>
<feature type="compositionally biased region" description="Polar residues" evidence="1">
    <location>
        <begin position="81"/>
        <end position="91"/>
    </location>
</feature>
<evidence type="ECO:0000313" key="2">
    <source>
        <dbReference type="EMBL" id="RSY88640.1"/>
    </source>
</evidence>
<feature type="compositionally biased region" description="Basic and acidic residues" evidence="1">
    <location>
        <begin position="37"/>
        <end position="56"/>
    </location>
</feature>
<dbReference type="Proteomes" id="UP000287746">
    <property type="component" value="Unassembled WGS sequence"/>
</dbReference>
<accession>A0A430G6Y0</accession>
<feature type="region of interest" description="Disordered" evidence="1">
    <location>
        <begin position="80"/>
        <end position="112"/>
    </location>
</feature>
<comment type="caution">
    <text evidence="2">The sequence shown here is derived from an EMBL/GenBank/DDBJ whole genome shotgun (WGS) entry which is preliminary data.</text>
</comment>
<evidence type="ECO:0000256" key="1">
    <source>
        <dbReference type="SAM" id="MobiDB-lite"/>
    </source>
</evidence>
<proteinExistence type="predicted"/>
<dbReference type="RefSeq" id="WP_126003699.1">
    <property type="nucleotide sequence ID" value="NZ_QQYZ01000003.1"/>
</dbReference>
<reference evidence="2 3" key="1">
    <citation type="submission" date="2018-07" db="EMBL/GenBank/DDBJ databases">
        <title>Genomic and Epidemiologic Investigation of an Indolent Hospital Outbreak.</title>
        <authorList>
            <person name="Johnson R.C."/>
            <person name="Deming C."/>
            <person name="Conlan S."/>
            <person name="Zellmer C.J."/>
            <person name="Michelin A.V."/>
            <person name="Lee-Lin S."/>
            <person name="Thomas P.J."/>
            <person name="Park M."/>
            <person name="Weingarten R.A."/>
            <person name="Less J."/>
            <person name="Dekker J.P."/>
            <person name="Frank K.M."/>
            <person name="Musser K.A."/>
            <person name="Mcquiston J.R."/>
            <person name="Henderson D.K."/>
            <person name="Lau A.F."/>
            <person name="Palmore T.N."/>
            <person name="Segre J.A."/>
        </authorList>
    </citation>
    <scope>NUCLEOTIDE SEQUENCE [LARGE SCALE GENOMIC DNA]</scope>
    <source>
        <strain evidence="2 3">SK-CDC1_0717</strain>
    </source>
</reference>
<gene>
    <name evidence="2" type="ORF">DAH66_04060</name>
</gene>